<evidence type="ECO:0000313" key="6">
    <source>
        <dbReference type="EMBL" id="APH74167.1"/>
    </source>
</evidence>
<comment type="similarity">
    <text evidence="1">Belongs to the LysR transcriptional regulatory family.</text>
</comment>
<dbReference type="KEGG" id="meso:BSQ44_24420"/>
<dbReference type="InterPro" id="IPR005119">
    <property type="entry name" value="LysR_subst-bd"/>
</dbReference>
<organism evidence="6 7">
    <name type="scientific">Aquibium oceanicum</name>
    <dbReference type="NCBI Taxonomy" id="1670800"/>
    <lineage>
        <taxon>Bacteria</taxon>
        <taxon>Pseudomonadati</taxon>
        <taxon>Pseudomonadota</taxon>
        <taxon>Alphaproteobacteria</taxon>
        <taxon>Hyphomicrobiales</taxon>
        <taxon>Phyllobacteriaceae</taxon>
        <taxon>Aquibium</taxon>
    </lineage>
</organism>
<dbReference type="PANTHER" id="PTHR30126">
    <property type="entry name" value="HTH-TYPE TRANSCRIPTIONAL REGULATOR"/>
    <property type="match status" value="1"/>
</dbReference>
<keyword evidence="7" id="KW-1185">Reference proteome</keyword>
<dbReference type="Gene3D" id="3.40.190.10">
    <property type="entry name" value="Periplasmic binding protein-like II"/>
    <property type="match status" value="2"/>
</dbReference>
<feature type="domain" description="HTH lysR-type" evidence="5">
    <location>
        <begin position="3"/>
        <end position="60"/>
    </location>
</feature>
<keyword evidence="4" id="KW-0804">Transcription</keyword>
<evidence type="ECO:0000256" key="2">
    <source>
        <dbReference type="ARBA" id="ARBA00023015"/>
    </source>
</evidence>
<dbReference type="InterPro" id="IPR000847">
    <property type="entry name" value="LysR_HTH_N"/>
</dbReference>
<keyword evidence="3" id="KW-0238">DNA-binding</keyword>
<dbReference type="GO" id="GO:0000976">
    <property type="term" value="F:transcription cis-regulatory region binding"/>
    <property type="evidence" value="ECO:0007669"/>
    <property type="project" value="TreeGrafter"/>
</dbReference>
<dbReference type="InterPro" id="IPR036388">
    <property type="entry name" value="WH-like_DNA-bd_sf"/>
</dbReference>
<dbReference type="InterPro" id="IPR036390">
    <property type="entry name" value="WH_DNA-bd_sf"/>
</dbReference>
<evidence type="ECO:0000256" key="3">
    <source>
        <dbReference type="ARBA" id="ARBA00023125"/>
    </source>
</evidence>
<accession>A0A1L3SXL2</accession>
<dbReference type="PANTHER" id="PTHR30126:SF98">
    <property type="entry name" value="HTH-TYPE TRANSCRIPTIONAL ACTIVATOR BAUR"/>
    <property type="match status" value="1"/>
</dbReference>
<dbReference type="SUPFAM" id="SSF53850">
    <property type="entry name" value="Periplasmic binding protein-like II"/>
    <property type="match status" value="1"/>
</dbReference>
<dbReference type="GO" id="GO:0003700">
    <property type="term" value="F:DNA-binding transcription factor activity"/>
    <property type="evidence" value="ECO:0007669"/>
    <property type="project" value="InterPro"/>
</dbReference>
<dbReference type="Gene3D" id="1.10.10.10">
    <property type="entry name" value="Winged helix-like DNA-binding domain superfamily/Winged helix DNA-binding domain"/>
    <property type="match status" value="1"/>
</dbReference>
<dbReference type="PRINTS" id="PR00039">
    <property type="entry name" value="HTHLYSR"/>
</dbReference>
<dbReference type="AlphaFoldDB" id="A0A1L3SXL2"/>
<evidence type="ECO:0000313" key="7">
    <source>
        <dbReference type="Proteomes" id="UP000182840"/>
    </source>
</evidence>
<dbReference type="STRING" id="1670800.BSQ44_24420"/>
<evidence type="ECO:0000259" key="5">
    <source>
        <dbReference type="PROSITE" id="PS50931"/>
    </source>
</evidence>
<dbReference type="EMBL" id="CP018171">
    <property type="protein sequence ID" value="APH74167.1"/>
    <property type="molecule type" value="Genomic_DNA"/>
</dbReference>
<dbReference type="OrthoDB" id="464481at2"/>
<dbReference type="Pfam" id="PF03466">
    <property type="entry name" value="LysR_substrate"/>
    <property type="match status" value="1"/>
</dbReference>
<proteinExistence type="inferred from homology"/>
<evidence type="ECO:0000256" key="1">
    <source>
        <dbReference type="ARBA" id="ARBA00009437"/>
    </source>
</evidence>
<dbReference type="PROSITE" id="PS50931">
    <property type="entry name" value="HTH_LYSR"/>
    <property type="match status" value="1"/>
</dbReference>
<evidence type="ECO:0000256" key="4">
    <source>
        <dbReference type="ARBA" id="ARBA00023163"/>
    </source>
</evidence>
<name>A0A1L3SXL2_9HYPH</name>
<reference evidence="7" key="1">
    <citation type="submission" date="2016-11" db="EMBL/GenBank/DDBJ databases">
        <title>Mesorhizobium oceanicum sp. nov., isolated from deep seawater in South China Sea.</title>
        <authorList>
            <person name="Fu G.-Y."/>
        </authorList>
    </citation>
    <scope>NUCLEOTIDE SEQUENCE [LARGE SCALE GENOMIC DNA]</scope>
    <source>
        <strain evidence="7">B7</strain>
    </source>
</reference>
<protein>
    <submittedName>
        <fullName evidence="6">LysR family transcriptional regulator</fullName>
    </submittedName>
</protein>
<gene>
    <name evidence="6" type="ORF">BSQ44_24420</name>
</gene>
<dbReference type="SUPFAM" id="SSF46785">
    <property type="entry name" value="Winged helix' DNA-binding domain"/>
    <property type="match status" value="1"/>
</dbReference>
<dbReference type="RefSeq" id="WP_072607627.1">
    <property type="nucleotide sequence ID" value="NZ_CP018171.1"/>
</dbReference>
<dbReference type="Proteomes" id="UP000182840">
    <property type="component" value="Chromosome"/>
</dbReference>
<keyword evidence="2" id="KW-0805">Transcription regulation</keyword>
<sequence length="292" mass="32825">MLLNYNHLRYFWAVAREGNLTRVAEHMRVSQSALSTQIRKLEHQLGHELFDRRGRKLLLTEAGRLAFEHAEAIFRTGDELVGTLRAQGESQRIIRIGALATLSRNFQMEFLGPLLRQPELEIVLRSGSWEELQAELEALRLDVLLVDRQVPAEPGRQWIVHRLDEQRVGLVGTPRYDTGETLKKTLKQYPLILPTAASGFRMGFDALIDKMGITPLVKAEVDDMAMMRLMAREGSGLAVVPPIVVRDELESGLLKEIHPLPGIVETFYAVAIARKFPNPVLATLLGRGSGEH</sequence>
<dbReference type="FunFam" id="1.10.10.10:FF:000001">
    <property type="entry name" value="LysR family transcriptional regulator"/>
    <property type="match status" value="1"/>
</dbReference>
<dbReference type="Pfam" id="PF00126">
    <property type="entry name" value="HTH_1"/>
    <property type="match status" value="1"/>
</dbReference>